<dbReference type="GO" id="GO:0000160">
    <property type="term" value="P:phosphorelay signal transduction system"/>
    <property type="evidence" value="ECO:0007669"/>
    <property type="project" value="InterPro"/>
</dbReference>
<dbReference type="Gene3D" id="3.30.70.270">
    <property type="match status" value="1"/>
</dbReference>
<dbReference type="SMART" id="SM00091">
    <property type="entry name" value="PAS"/>
    <property type="match status" value="2"/>
</dbReference>
<dbReference type="EMBL" id="FPBP01000010">
    <property type="protein sequence ID" value="SFU84690.1"/>
    <property type="molecule type" value="Genomic_DNA"/>
</dbReference>
<dbReference type="SUPFAM" id="SSF141868">
    <property type="entry name" value="EAL domain-like"/>
    <property type="match status" value="1"/>
</dbReference>
<evidence type="ECO:0000259" key="3">
    <source>
        <dbReference type="PROSITE" id="PS50110"/>
    </source>
</evidence>
<dbReference type="AlphaFoldDB" id="A0A1I7JHN9"/>
<dbReference type="InterPro" id="IPR001789">
    <property type="entry name" value="Sig_transdc_resp-reg_receiver"/>
</dbReference>
<name>A0A1I7JHN9_9GAMM</name>
<comment type="cofactor">
    <cofactor evidence="1">
        <name>Mg(2+)</name>
        <dbReference type="ChEBI" id="CHEBI:18420"/>
    </cofactor>
</comment>
<evidence type="ECO:0000313" key="9">
    <source>
        <dbReference type="Proteomes" id="UP000198693"/>
    </source>
</evidence>
<dbReference type="FunFam" id="3.30.70.270:FF:000001">
    <property type="entry name" value="Diguanylate cyclase domain protein"/>
    <property type="match status" value="1"/>
</dbReference>
<dbReference type="CDD" id="cd00130">
    <property type="entry name" value="PAS"/>
    <property type="match status" value="2"/>
</dbReference>
<dbReference type="GO" id="GO:0006355">
    <property type="term" value="P:regulation of DNA-templated transcription"/>
    <property type="evidence" value="ECO:0007669"/>
    <property type="project" value="InterPro"/>
</dbReference>
<keyword evidence="2" id="KW-0597">Phosphoprotein</keyword>
<dbReference type="Proteomes" id="UP000198693">
    <property type="component" value="Unassembled WGS sequence"/>
</dbReference>
<dbReference type="InterPro" id="IPR000014">
    <property type="entry name" value="PAS"/>
</dbReference>
<dbReference type="SUPFAM" id="SSF55785">
    <property type="entry name" value="PYP-like sensor domain (PAS domain)"/>
    <property type="match status" value="2"/>
</dbReference>
<dbReference type="NCBIfam" id="TIGR00254">
    <property type="entry name" value="GGDEF"/>
    <property type="match status" value="1"/>
</dbReference>
<dbReference type="SMART" id="SM00052">
    <property type="entry name" value="EAL"/>
    <property type="match status" value="1"/>
</dbReference>
<evidence type="ECO:0000256" key="1">
    <source>
        <dbReference type="ARBA" id="ARBA00001946"/>
    </source>
</evidence>
<dbReference type="Pfam" id="PF00072">
    <property type="entry name" value="Response_reg"/>
    <property type="match status" value="1"/>
</dbReference>
<dbReference type="CDD" id="cd00156">
    <property type="entry name" value="REC"/>
    <property type="match status" value="1"/>
</dbReference>
<sequence>MELETILQTRSMPIITSNNAERRKDAIRHVLLIEDEPQQARQVMAALVSPLGRFRLEWRQSLGDAEAALSQDIPDIILLDLTLPDTFWAHALDRLVAAAPHAIIIGLSDPQDPPIQHEVMQRGIHDFLFKCHLDGYWLPRALETALGHKATMAALRHGDERFRRMIDASPIGTLVIDSQGYCLYSNPAYQRITGQSAPYGVGDHWSLPIHPEDRPWLRQAWARAKSHQQPFHAEARMVRPDHRTVWVRINSGTVQGGLCHEGEVQTVEDITEQKANDARLRDTEAALHAAAQWAQVTLNSIGDAVLTTDRDNRVTYLNRMAERLTGWSSPDAIDKPLAQVFPLINGQTLQGATNPAQQAMEENRTVGFTMNCVLIRQDGSQLEIEDSAAPIHDRNGRVTGAVIVFHDACQSPTQSAKLAYQAQHDALTGLPNRVLLSERLTRAIGLAHRHQHQVALMYLDLDAFKPINDSLGHALGDRLLQSVASRLSDCIRDTDTVCRQGGDEFVVLLSEIEKPQDAARIAEKILGALAEPYRIGNHELRITTSIGISLYPDDGTDDNTLLHNADTAMYHSKKSGRNHYQFFRADMNALMMQRSYIEAQLHRALEEDAIFLDFQPRIDIATGDMCSAEALIRWRDPTLGLMPPPSFLPVAEACGLIVPLGHWVLREACRRLQAWREEGVDIVPIAVNMSAIELSDKTLPTRIADILAETGLDARFLELEVTESSLMHHTNASVSTLVELNALGLRIAIDDFGAGDTSLKHLKRFPIDALNIAPCFVHDMTGNPDDARFIKAIITLGQNLSLNVIAKGVETQAQLDHLTSQGCDGAQGFLFSRPLPAADFQKLLSPARYA</sequence>
<evidence type="ECO:0000313" key="8">
    <source>
        <dbReference type="EMBL" id="SFU84690.1"/>
    </source>
</evidence>
<proteinExistence type="predicted"/>
<dbReference type="PROSITE" id="PS50110">
    <property type="entry name" value="RESPONSE_REGULATORY"/>
    <property type="match status" value="1"/>
</dbReference>
<feature type="domain" description="Response regulatory" evidence="3">
    <location>
        <begin position="29"/>
        <end position="145"/>
    </location>
</feature>
<accession>A0A1I7JHN9</accession>
<dbReference type="PROSITE" id="PS50113">
    <property type="entry name" value="PAC"/>
    <property type="match status" value="1"/>
</dbReference>
<dbReference type="InterPro" id="IPR035965">
    <property type="entry name" value="PAS-like_dom_sf"/>
</dbReference>
<dbReference type="InterPro" id="IPR035919">
    <property type="entry name" value="EAL_sf"/>
</dbReference>
<reference evidence="9" key="1">
    <citation type="submission" date="2016-10" db="EMBL/GenBank/DDBJ databases">
        <authorList>
            <person name="Varghese N."/>
            <person name="Submissions S."/>
        </authorList>
    </citation>
    <scope>NUCLEOTIDE SEQUENCE [LARGE SCALE GENOMIC DNA]</scope>
    <source>
        <strain evidence="9">CGMCC 1.6981</strain>
    </source>
</reference>
<dbReference type="PANTHER" id="PTHR44757:SF2">
    <property type="entry name" value="BIOFILM ARCHITECTURE MAINTENANCE PROTEIN MBAA"/>
    <property type="match status" value="1"/>
</dbReference>
<gene>
    <name evidence="8" type="ORF">SAMN04487955_110157</name>
</gene>
<dbReference type="Pfam" id="PF00563">
    <property type="entry name" value="EAL"/>
    <property type="match status" value="1"/>
</dbReference>
<dbReference type="Pfam" id="PF00990">
    <property type="entry name" value="GGDEF"/>
    <property type="match status" value="1"/>
</dbReference>
<dbReference type="InterPro" id="IPR013767">
    <property type="entry name" value="PAS_fold"/>
</dbReference>
<dbReference type="PROSITE" id="PS50112">
    <property type="entry name" value="PAS"/>
    <property type="match status" value="2"/>
</dbReference>
<dbReference type="Gene3D" id="3.30.450.20">
    <property type="entry name" value="PAS domain"/>
    <property type="match status" value="2"/>
</dbReference>
<evidence type="ECO:0000259" key="7">
    <source>
        <dbReference type="PROSITE" id="PS50887"/>
    </source>
</evidence>
<keyword evidence="9" id="KW-1185">Reference proteome</keyword>
<organism evidence="8 9">
    <name type="scientific">Halomonas korlensis</name>
    <dbReference type="NCBI Taxonomy" id="463301"/>
    <lineage>
        <taxon>Bacteria</taxon>
        <taxon>Pseudomonadati</taxon>
        <taxon>Pseudomonadota</taxon>
        <taxon>Gammaproteobacteria</taxon>
        <taxon>Oceanospirillales</taxon>
        <taxon>Halomonadaceae</taxon>
        <taxon>Halomonas</taxon>
    </lineage>
</organism>
<feature type="domain" description="PAC" evidence="5">
    <location>
        <begin position="368"/>
        <end position="420"/>
    </location>
</feature>
<feature type="domain" description="PAS" evidence="4">
    <location>
        <begin position="158"/>
        <end position="228"/>
    </location>
</feature>
<dbReference type="CDD" id="cd01949">
    <property type="entry name" value="GGDEF"/>
    <property type="match status" value="1"/>
</dbReference>
<dbReference type="NCBIfam" id="TIGR00229">
    <property type="entry name" value="sensory_box"/>
    <property type="match status" value="2"/>
</dbReference>
<evidence type="ECO:0000259" key="4">
    <source>
        <dbReference type="PROSITE" id="PS50112"/>
    </source>
</evidence>
<dbReference type="GO" id="GO:0003824">
    <property type="term" value="F:catalytic activity"/>
    <property type="evidence" value="ECO:0007669"/>
    <property type="project" value="UniProtKB-ARBA"/>
</dbReference>
<dbReference type="InterPro" id="IPR001610">
    <property type="entry name" value="PAC"/>
</dbReference>
<dbReference type="InterPro" id="IPR011006">
    <property type="entry name" value="CheY-like_superfamily"/>
</dbReference>
<dbReference type="InterPro" id="IPR029787">
    <property type="entry name" value="Nucleotide_cyclase"/>
</dbReference>
<dbReference type="SUPFAM" id="SSF52172">
    <property type="entry name" value="CheY-like"/>
    <property type="match status" value="1"/>
</dbReference>
<dbReference type="PROSITE" id="PS50887">
    <property type="entry name" value="GGDEF"/>
    <property type="match status" value="1"/>
</dbReference>
<dbReference type="InterPro" id="IPR001633">
    <property type="entry name" value="EAL_dom"/>
</dbReference>
<dbReference type="SUPFAM" id="SSF55073">
    <property type="entry name" value="Nucleotide cyclase"/>
    <property type="match status" value="1"/>
</dbReference>
<dbReference type="SMART" id="SM00086">
    <property type="entry name" value="PAC"/>
    <property type="match status" value="2"/>
</dbReference>
<dbReference type="InterPro" id="IPR052155">
    <property type="entry name" value="Biofilm_reg_signaling"/>
</dbReference>
<protein>
    <submittedName>
        <fullName evidence="8">Response regulator receiver modulated diguanylate cyclase/phosphodiesterase with PAS/PAC sensor(S)</fullName>
    </submittedName>
</protein>
<dbReference type="SMART" id="SM00267">
    <property type="entry name" value="GGDEF"/>
    <property type="match status" value="1"/>
</dbReference>
<dbReference type="InterPro" id="IPR000700">
    <property type="entry name" value="PAS-assoc_C"/>
</dbReference>
<feature type="modified residue" description="4-aspartylphosphate" evidence="2">
    <location>
        <position position="80"/>
    </location>
</feature>
<dbReference type="PROSITE" id="PS50883">
    <property type="entry name" value="EAL"/>
    <property type="match status" value="1"/>
</dbReference>
<evidence type="ECO:0000256" key="2">
    <source>
        <dbReference type="PROSITE-ProRule" id="PRU00169"/>
    </source>
</evidence>
<dbReference type="Gene3D" id="3.40.50.2300">
    <property type="match status" value="1"/>
</dbReference>
<dbReference type="Pfam" id="PF00989">
    <property type="entry name" value="PAS"/>
    <property type="match status" value="2"/>
</dbReference>
<dbReference type="STRING" id="463301.SAMN04487955_110157"/>
<dbReference type="InterPro" id="IPR000160">
    <property type="entry name" value="GGDEF_dom"/>
</dbReference>
<feature type="domain" description="PAS" evidence="4">
    <location>
        <begin position="298"/>
        <end position="363"/>
    </location>
</feature>
<evidence type="ECO:0000259" key="5">
    <source>
        <dbReference type="PROSITE" id="PS50113"/>
    </source>
</evidence>
<feature type="domain" description="EAL" evidence="6">
    <location>
        <begin position="594"/>
        <end position="848"/>
    </location>
</feature>
<evidence type="ECO:0000259" key="6">
    <source>
        <dbReference type="PROSITE" id="PS50883"/>
    </source>
</evidence>
<dbReference type="InterPro" id="IPR043128">
    <property type="entry name" value="Rev_trsase/Diguanyl_cyclase"/>
</dbReference>
<dbReference type="CDD" id="cd01948">
    <property type="entry name" value="EAL"/>
    <property type="match status" value="1"/>
</dbReference>
<feature type="domain" description="GGDEF" evidence="7">
    <location>
        <begin position="452"/>
        <end position="585"/>
    </location>
</feature>
<dbReference type="PANTHER" id="PTHR44757">
    <property type="entry name" value="DIGUANYLATE CYCLASE DGCP"/>
    <property type="match status" value="1"/>
</dbReference>
<dbReference type="Gene3D" id="3.20.20.450">
    <property type="entry name" value="EAL domain"/>
    <property type="match status" value="1"/>
</dbReference>